<name>A0ABY3PT72_9CYAN</name>
<proteinExistence type="inferred from homology"/>
<evidence type="ECO:0000256" key="6">
    <source>
        <dbReference type="ARBA" id="ARBA00039022"/>
    </source>
</evidence>
<sequence>MLVSVIVRTFNEERYLPRLLEAIASQHTDGFTCEVIVVDSGSTDDTVAIARAHGCRLEFIPKVDFSFGRSLNIGCAAARGRVLVFVSGHCIPVHERWLSHLVAPLSEQMPLCYGRQVGGESTRFSEHQLFAKFFASTSCFPQEGFFCNNANAALLASVWQQYRFDEALTGLEDMDLAKRLHTAGLRVGYAAEAAVVHHHHESWTQVRRRYEREAIALQHILPEVHISFFDFGRYLLSALWLDGTRALVQGRLGSLAGEIFMFRLMQFWGSYRGNHEHQKLSKAKKERYFYPGKPAGSRPAATAPPGENHAAIANRADRRSATHESP</sequence>
<dbReference type="PANTHER" id="PTHR48090">
    <property type="entry name" value="UNDECAPRENYL-PHOSPHATE 4-DEOXY-4-FORMAMIDO-L-ARABINOSE TRANSFERASE-RELATED"/>
    <property type="match status" value="1"/>
</dbReference>
<evidence type="ECO:0000256" key="3">
    <source>
        <dbReference type="ARBA" id="ARBA00022676"/>
    </source>
</evidence>
<evidence type="ECO:0000256" key="8">
    <source>
        <dbReference type="ARBA" id="ARBA00048689"/>
    </source>
</evidence>
<comment type="cofactor">
    <cofactor evidence="1">
        <name>Mg(2+)</name>
        <dbReference type="ChEBI" id="CHEBI:18420"/>
    </cofactor>
</comment>
<comment type="similarity">
    <text evidence="2">Belongs to the glycosyltransferase 2 family.</text>
</comment>
<keyword evidence="5" id="KW-0460">Magnesium</keyword>
<feature type="compositionally biased region" description="Basic and acidic residues" evidence="10">
    <location>
        <begin position="315"/>
        <end position="326"/>
    </location>
</feature>
<evidence type="ECO:0000256" key="5">
    <source>
        <dbReference type="ARBA" id="ARBA00022842"/>
    </source>
</evidence>
<evidence type="ECO:0000256" key="4">
    <source>
        <dbReference type="ARBA" id="ARBA00022679"/>
    </source>
</evidence>
<evidence type="ECO:0000256" key="7">
    <source>
        <dbReference type="ARBA" id="ARBA00040894"/>
    </source>
</evidence>
<protein>
    <recommendedName>
        <fullName evidence="7">Glucosyl-3-phosphoglycerate synthase</fullName>
        <ecNumber evidence="6">2.4.1.266</ecNumber>
    </recommendedName>
</protein>
<evidence type="ECO:0000313" key="13">
    <source>
        <dbReference type="Proteomes" id="UP001054846"/>
    </source>
</evidence>
<evidence type="ECO:0000256" key="1">
    <source>
        <dbReference type="ARBA" id="ARBA00001946"/>
    </source>
</evidence>
<feature type="region of interest" description="Disordered" evidence="10">
    <location>
        <begin position="289"/>
        <end position="326"/>
    </location>
</feature>
<dbReference type="SUPFAM" id="SSF53448">
    <property type="entry name" value="Nucleotide-diphospho-sugar transferases"/>
    <property type="match status" value="1"/>
</dbReference>
<reference evidence="12 13" key="1">
    <citation type="journal article" date="2021" name="Genome Biol. Evol.">
        <title>Complete Genome Sequencing of a Novel Gloeobacter Species from a Waterfall Cave in Mexico.</title>
        <authorList>
            <person name="Saw J.H."/>
            <person name="Cardona T."/>
            <person name="Montejano G."/>
        </authorList>
    </citation>
    <scope>NUCLEOTIDE SEQUENCE [LARGE SCALE GENOMIC DNA]</scope>
    <source>
        <strain evidence="12">MG652769</strain>
    </source>
</reference>
<dbReference type="EMBL" id="CP063845">
    <property type="protein sequence ID" value="UFP96931.1"/>
    <property type="molecule type" value="Genomic_DNA"/>
</dbReference>
<keyword evidence="3" id="KW-0328">Glycosyltransferase</keyword>
<dbReference type="PANTHER" id="PTHR48090:SF10">
    <property type="entry name" value="GLUCOSYL-3-PHOSPHOGLYCERATE SYNTHASE"/>
    <property type="match status" value="1"/>
</dbReference>
<dbReference type="Gene3D" id="3.90.550.10">
    <property type="entry name" value="Spore Coat Polysaccharide Biosynthesis Protein SpsA, Chain A"/>
    <property type="match status" value="1"/>
</dbReference>
<feature type="domain" description="Glycosyltransferase 2-like" evidence="11">
    <location>
        <begin position="4"/>
        <end position="152"/>
    </location>
</feature>
<accession>A0ABY3PT72</accession>
<keyword evidence="4" id="KW-0808">Transferase</keyword>
<organism evidence="12 13">
    <name type="scientific">Gloeobacter morelensis MG652769</name>
    <dbReference type="NCBI Taxonomy" id="2781736"/>
    <lineage>
        <taxon>Bacteria</taxon>
        <taxon>Bacillati</taxon>
        <taxon>Cyanobacteriota</taxon>
        <taxon>Cyanophyceae</taxon>
        <taxon>Gloeobacterales</taxon>
        <taxon>Gloeobacteraceae</taxon>
        <taxon>Gloeobacter</taxon>
        <taxon>Gloeobacter morelensis</taxon>
    </lineage>
</organism>
<evidence type="ECO:0000259" key="11">
    <source>
        <dbReference type="Pfam" id="PF00535"/>
    </source>
</evidence>
<evidence type="ECO:0000256" key="9">
    <source>
        <dbReference type="ARBA" id="ARBA00048997"/>
    </source>
</evidence>
<gene>
    <name evidence="12" type="ORF">ISF26_07125</name>
</gene>
<keyword evidence="13" id="KW-1185">Reference proteome</keyword>
<dbReference type="InterPro" id="IPR050256">
    <property type="entry name" value="Glycosyltransferase_2"/>
</dbReference>
<evidence type="ECO:0000256" key="2">
    <source>
        <dbReference type="ARBA" id="ARBA00006739"/>
    </source>
</evidence>
<evidence type="ECO:0000256" key="10">
    <source>
        <dbReference type="SAM" id="MobiDB-lite"/>
    </source>
</evidence>
<dbReference type="Pfam" id="PF00535">
    <property type="entry name" value="Glycos_transf_2"/>
    <property type="match status" value="1"/>
</dbReference>
<dbReference type="EC" id="2.4.1.266" evidence="6"/>
<evidence type="ECO:0000313" key="12">
    <source>
        <dbReference type="EMBL" id="UFP96931.1"/>
    </source>
</evidence>
<dbReference type="InterPro" id="IPR029044">
    <property type="entry name" value="Nucleotide-diphossugar_trans"/>
</dbReference>
<dbReference type="Proteomes" id="UP001054846">
    <property type="component" value="Chromosome"/>
</dbReference>
<dbReference type="InterPro" id="IPR001173">
    <property type="entry name" value="Glyco_trans_2-like"/>
</dbReference>
<comment type="catalytic activity">
    <reaction evidence="8">
        <text>(2R)-3-phosphoglycerate + UDP-alpha-D-glucose = (2R)-2-O-(alpha-D-glucopyranosyl)-3-phospho-glycerate + UDP + H(+)</text>
        <dbReference type="Rhea" id="RHEA:31319"/>
        <dbReference type="ChEBI" id="CHEBI:15378"/>
        <dbReference type="ChEBI" id="CHEBI:58223"/>
        <dbReference type="ChEBI" id="CHEBI:58272"/>
        <dbReference type="ChEBI" id="CHEBI:58885"/>
        <dbReference type="ChEBI" id="CHEBI:62600"/>
        <dbReference type="EC" id="2.4.1.266"/>
    </reaction>
    <physiologicalReaction direction="left-to-right" evidence="8">
        <dbReference type="Rhea" id="RHEA:31320"/>
    </physiologicalReaction>
</comment>
<comment type="catalytic activity">
    <reaction evidence="9">
        <text>an NDP-alpha-D-glucose + (2R)-3-phosphoglycerate = (2R)-2-O-(alpha-D-glucopyranosyl)-3-phospho-glycerate + a ribonucleoside 5'-diphosphate + H(+)</text>
        <dbReference type="Rhea" id="RHEA:47244"/>
        <dbReference type="ChEBI" id="CHEBI:15378"/>
        <dbReference type="ChEBI" id="CHEBI:57930"/>
        <dbReference type="ChEBI" id="CHEBI:58272"/>
        <dbReference type="ChEBI" id="CHEBI:62600"/>
        <dbReference type="ChEBI" id="CHEBI:76533"/>
        <dbReference type="EC" id="2.4.1.266"/>
    </reaction>
    <physiologicalReaction direction="left-to-right" evidence="9">
        <dbReference type="Rhea" id="RHEA:47245"/>
    </physiologicalReaction>
</comment>